<keyword evidence="3 6" id="KW-0238">DNA-binding</keyword>
<evidence type="ECO:0000259" key="5">
    <source>
        <dbReference type="PROSITE" id="PS50931"/>
    </source>
</evidence>
<dbReference type="OrthoDB" id="9803735at2"/>
<dbReference type="Pfam" id="PF00126">
    <property type="entry name" value="HTH_1"/>
    <property type="match status" value="1"/>
</dbReference>
<dbReference type="InterPro" id="IPR000847">
    <property type="entry name" value="LysR_HTH_N"/>
</dbReference>
<dbReference type="Proteomes" id="UP000236728">
    <property type="component" value="Unassembled WGS sequence"/>
</dbReference>
<evidence type="ECO:0000313" key="7">
    <source>
        <dbReference type="Proteomes" id="UP000236728"/>
    </source>
</evidence>
<dbReference type="PANTHER" id="PTHR30126:SF39">
    <property type="entry name" value="HTH-TYPE TRANSCRIPTIONAL REGULATOR CYSL"/>
    <property type="match status" value="1"/>
</dbReference>
<dbReference type="CDD" id="cd05466">
    <property type="entry name" value="PBP2_LTTR_substrate"/>
    <property type="match status" value="1"/>
</dbReference>
<keyword evidence="7" id="KW-1185">Reference proteome</keyword>
<dbReference type="Pfam" id="PF03466">
    <property type="entry name" value="LysR_substrate"/>
    <property type="match status" value="1"/>
</dbReference>
<name>A0A1H5ZGM2_9BACT</name>
<dbReference type="Gene3D" id="1.10.10.10">
    <property type="entry name" value="Winged helix-like DNA-binding domain superfamily/Winged helix DNA-binding domain"/>
    <property type="match status" value="1"/>
</dbReference>
<dbReference type="EMBL" id="FNVA01000004">
    <property type="protein sequence ID" value="SEG34895.1"/>
    <property type="molecule type" value="Genomic_DNA"/>
</dbReference>
<dbReference type="PANTHER" id="PTHR30126">
    <property type="entry name" value="HTH-TYPE TRANSCRIPTIONAL REGULATOR"/>
    <property type="match status" value="1"/>
</dbReference>
<sequence>MDFNYLRTFLEVAERRSFSRAAEKLQMTQPAISAQIRSLETELGERLFDRGGGKVTLTAAGKVFEPFAQDCLGKLQHIRLAITDLQLSPRGTLTVSANESTALHVLPSFFSRFRKLFPRVSLGIVRAERTQSIESVLRREADFGVVSLPVKDPRLRIEVIHKDELQLVVSPRNPLATNASVSLEEITQQPLLLPKQGRRRDTLDKIFAEHSLPVRSVMELDSTELLKKLIIAELGVGFLPRINVADEVRTGLLVALPITGVSLPRDLALISLKDRKLTRAGQAFHQVVTGAPWPSPSPKPS</sequence>
<evidence type="ECO:0000256" key="3">
    <source>
        <dbReference type="ARBA" id="ARBA00023125"/>
    </source>
</evidence>
<dbReference type="FunFam" id="1.10.10.10:FF:000001">
    <property type="entry name" value="LysR family transcriptional regulator"/>
    <property type="match status" value="1"/>
</dbReference>
<comment type="similarity">
    <text evidence="1">Belongs to the LysR transcriptional regulatory family.</text>
</comment>
<accession>A0A1H5ZGM2</accession>
<feature type="domain" description="HTH lysR-type" evidence="5">
    <location>
        <begin position="1"/>
        <end position="58"/>
    </location>
</feature>
<gene>
    <name evidence="6" type="ORF">SAMN05421819_2620</name>
</gene>
<dbReference type="GO" id="GO:0000976">
    <property type="term" value="F:transcription cis-regulatory region binding"/>
    <property type="evidence" value="ECO:0007669"/>
    <property type="project" value="TreeGrafter"/>
</dbReference>
<dbReference type="PROSITE" id="PS50931">
    <property type="entry name" value="HTH_LYSR"/>
    <property type="match status" value="1"/>
</dbReference>
<dbReference type="AlphaFoldDB" id="A0A1H5ZGM2"/>
<evidence type="ECO:0000256" key="2">
    <source>
        <dbReference type="ARBA" id="ARBA00023015"/>
    </source>
</evidence>
<keyword evidence="4" id="KW-0804">Transcription</keyword>
<reference evidence="6 7" key="1">
    <citation type="submission" date="2016-10" db="EMBL/GenBank/DDBJ databases">
        <authorList>
            <person name="de Groot N.N."/>
        </authorList>
    </citation>
    <scope>NUCLEOTIDE SEQUENCE [LARGE SCALE GENOMIC DNA]</scope>
    <source>
        <strain evidence="6 7">DSM 22489</strain>
    </source>
</reference>
<dbReference type="SUPFAM" id="SSF53850">
    <property type="entry name" value="Periplasmic binding protein-like II"/>
    <property type="match status" value="1"/>
</dbReference>
<protein>
    <submittedName>
        <fullName evidence="6">DNA-binding transcriptional regulator, LysR family</fullName>
    </submittedName>
</protein>
<dbReference type="GO" id="GO:0003700">
    <property type="term" value="F:DNA-binding transcription factor activity"/>
    <property type="evidence" value="ECO:0007669"/>
    <property type="project" value="InterPro"/>
</dbReference>
<dbReference type="SUPFAM" id="SSF46785">
    <property type="entry name" value="Winged helix' DNA-binding domain"/>
    <property type="match status" value="1"/>
</dbReference>
<dbReference type="InterPro" id="IPR036388">
    <property type="entry name" value="WH-like_DNA-bd_sf"/>
</dbReference>
<dbReference type="PRINTS" id="PR00039">
    <property type="entry name" value="HTHLYSR"/>
</dbReference>
<evidence type="ECO:0000256" key="4">
    <source>
        <dbReference type="ARBA" id="ARBA00023163"/>
    </source>
</evidence>
<dbReference type="InterPro" id="IPR005119">
    <property type="entry name" value="LysR_subst-bd"/>
</dbReference>
<proteinExistence type="inferred from homology"/>
<dbReference type="Gene3D" id="3.40.190.290">
    <property type="match status" value="1"/>
</dbReference>
<dbReference type="InterPro" id="IPR036390">
    <property type="entry name" value="WH_DNA-bd_sf"/>
</dbReference>
<keyword evidence="2" id="KW-0805">Transcription regulation</keyword>
<evidence type="ECO:0000313" key="6">
    <source>
        <dbReference type="EMBL" id="SEG34895.1"/>
    </source>
</evidence>
<evidence type="ECO:0000256" key="1">
    <source>
        <dbReference type="ARBA" id="ARBA00009437"/>
    </source>
</evidence>
<organism evidence="6 7">
    <name type="scientific">Bryocella elongata</name>
    <dbReference type="NCBI Taxonomy" id="863522"/>
    <lineage>
        <taxon>Bacteria</taxon>
        <taxon>Pseudomonadati</taxon>
        <taxon>Acidobacteriota</taxon>
        <taxon>Terriglobia</taxon>
        <taxon>Terriglobales</taxon>
        <taxon>Acidobacteriaceae</taxon>
        <taxon>Bryocella</taxon>
    </lineage>
</organism>